<dbReference type="InterPro" id="IPR040351">
    <property type="entry name" value="RAB3IL/RAB3IP/Sec2"/>
</dbReference>
<reference evidence="5 6" key="1">
    <citation type="submission" date="2018-06" db="EMBL/GenBank/DDBJ databases">
        <title>A transcriptomic atlas of mushroom development highlights an independent origin of complex multicellularity.</title>
        <authorList>
            <consortium name="DOE Joint Genome Institute"/>
            <person name="Krizsan K."/>
            <person name="Almasi E."/>
            <person name="Merenyi Z."/>
            <person name="Sahu N."/>
            <person name="Viragh M."/>
            <person name="Koszo T."/>
            <person name="Mondo S."/>
            <person name="Kiss B."/>
            <person name="Balint B."/>
            <person name="Kues U."/>
            <person name="Barry K."/>
            <person name="Hegedus J.C."/>
            <person name="Henrissat B."/>
            <person name="Johnson J."/>
            <person name="Lipzen A."/>
            <person name="Ohm R."/>
            <person name="Nagy I."/>
            <person name="Pangilinan J."/>
            <person name="Yan J."/>
            <person name="Xiong Y."/>
            <person name="Grigoriev I.V."/>
            <person name="Hibbett D.S."/>
            <person name="Nagy L.G."/>
        </authorList>
    </citation>
    <scope>NUCLEOTIDE SEQUENCE [LARGE SCALE GENOMIC DNA]</scope>
    <source>
        <strain evidence="5 6">SZMC22713</strain>
    </source>
</reference>
<feature type="non-terminal residue" evidence="5">
    <location>
        <position position="274"/>
    </location>
</feature>
<evidence type="ECO:0000259" key="4">
    <source>
        <dbReference type="Pfam" id="PF06428"/>
    </source>
</evidence>
<dbReference type="InterPro" id="IPR009449">
    <property type="entry name" value="Sec2_N"/>
</dbReference>
<feature type="coiled-coil region" evidence="2">
    <location>
        <begin position="39"/>
        <end position="73"/>
    </location>
</feature>
<protein>
    <recommendedName>
        <fullName evidence="4">GDP/GTP exchange factor Sec2 N-terminal domain-containing protein</fullName>
    </recommendedName>
</protein>
<dbReference type="STRING" id="50990.A0A4Y7QDF4"/>
<feature type="coiled-coil region" evidence="2">
    <location>
        <begin position="110"/>
        <end position="194"/>
    </location>
</feature>
<gene>
    <name evidence="5" type="ORF">BD410DRAFT_717911</name>
</gene>
<dbReference type="AlphaFoldDB" id="A0A4Y7QDF4"/>
<proteinExistence type="predicted"/>
<evidence type="ECO:0000313" key="5">
    <source>
        <dbReference type="EMBL" id="TDL25122.1"/>
    </source>
</evidence>
<organism evidence="5 6">
    <name type="scientific">Rickenella mellea</name>
    <dbReference type="NCBI Taxonomy" id="50990"/>
    <lineage>
        <taxon>Eukaryota</taxon>
        <taxon>Fungi</taxon>
        <taxon>Dikarya</taxon>
        <taxon>Basidiomycota</taxon>
        <taxon>Agaricomycotina</taxon>
        <taxon>Agaricomycetes</taxon>
        <taxon>Hymenochaetales</taxon>
        <taxon>Rickenellaceae</taxon>
        <taxon>Rickenella</taxon>
    </lineage>
</organism>
<keyword evidence="1 2" id="KW-0175">Coiled coil</keyword>
<dbReference type="OrthoDB" id="1748564at2759"/>
<dbReference type="GO" id="GO:0051286">
    <property type="term" value="C:cell tip"/>
    <property type="evidence" value="ECO:0007669"/>
    <property type="project" value="TreeGrafter"/>
</dbReference>
<dbReference type="GO" id="GO:0070319">
    <property type="term" value="C:Golgi to plasma membrane transport vesicle"/>
    <property type="evidence" value="ECO:0007669"/>
    <property type="project" value="TreeGrafter"/>
</dbReference>
<evidence type="ECO:0000313" key="6">
    <source>
        <dbReference type="Proteomes" id="UP000294933"/>
    </source>
</evidence>
<feature type="domain" description="GDP/GTP exchange factor Sec2 N-terminal" evidence="4">
    <location>
        <begin position="48"/>
        <end position="179"/>
    </location>
</feature>
<dbReference type="Gene3D" id="6.10.140.910">
    <property type="match status" value="1"/>
</dbReference>
<dbReference type="VEuPathDB" id="FungiDB:BD410DRAFT_717911"/>
<dbReference type="PANTHER" id="PTHR14430">
    <property type="entry name" value="RABIN3-RELATED"/>
    <property type="match status" value="1"/>
</dbReference>
<keyword evidence="6" id="KW-1185">Reference proteome</keyword>
<sequence length="274" mass="30829">MVGQPNGDSEEHAETTLEITSDIPKPLKSPGDDPQAQLIATLRSQISDLFSQVTQLNNKLVQSYDRISQLELERTQHLAALNTGLLVEKDNVTAELTRLMERATEEAARRGQAESARENIEKDLDDLSASLFDQANTMVAEARFQRAKSERKVEEAEEALRGAEDAVSSMQLQMQQLREEKERSDNELVQTRTTMGKGKWVERAPELPTTQIRLLSLHLPYQEFLLFVAHLRTLRPSTQQPPAMSTLLPLPFLARILSEDSDPTVRLDFAPSLN</sequence>
<accession>A0A4Y7QDF4</accession>
<dbReference type="SUPFAM" id="SSF144284">
    <property type="entry name" value="Sec2 N-terminal region"/>
    <property type="match status" value="1"/>
</dbReference>
<dbReference type="GO" id="GO:0006887">
    <property type="term" value="P:exocytosis"/>
    <property type="evidence" value="ECO:0007669"/>
    <property type="project" value="TreeGrafter"/>
</dbReference>
<dbReference type="PANTHER" id="PTHR14430:SF0">
    <property type="entry name" value="SEC2P DOMAIN-CONTAINING PROTEIN"/>
    <property type="match status" value="1"/>
</dbReference>
<dbReference type="EMBL" id="ML170164">
    <property type="protein sequence ID" value="TDL25122.1"/>
    <property type="molecule type" value="Genomic_DNA"/>
</dbReference>
<evidence type="ECO:0000256" key="2">
    <source>
        <dbReference type="SAM" id="Coils"/>
    </source>
</evidence>
<dbReference type="Pfam" id="PF06428">
    <property type="entry name" value="Sec2p"/>
    <property type="match status" value="1"/>
</dbReference>
<dbReference type="Proteomes" id="UP000294933">
    <property type="component" value="Unassembled WGS sequence"/>
</dbReference>
<evidence type="ECO:0000256" key="1">
    <source>
        <dbReference type="ARBA" id="ARBA00023054"/>
    </source>
</evidence>
<dbReference type="GO" id="GO:0005085">
    <property type="term" value="F:guanyl-nucleotide exchange factor activity"/>
    <property type="evidence" value="ECO:0007669"/>
    <property type="project" value="InterPro"/>
</dbReference>
<evidence type="ECO:0000256" key="3">
    <source>
        <dbReference type="SAM" id="MobiDB-lite"/>
    </source>
</evidence>
<name>A0A4Y7QDF4_9AGAM</name>
<feature type="region of interest" description="Disordered" evidence="3">
    <location>
        <begin position="1"/>
        <end position="34"/>
    </location>
</feature>